<sequence>MARRSDRVEAGLLVAAIVWCLMAVPVAVAVGSMVRAHELPVVLGQMAERHPASAVTLADSAPVSAGLAITTSQQVPGRWRGPDGQDRTGNVPVDPGSATGTVVPIWLDRDGRVTAPPMTPVDADAAAWGSGFLFFSGAFAAAAGGIWFARRLLDRRRARQWDREWESFMSEESRY</sequence>
<feature type="transmembrane region" description="Helical" evidence="2">
    <location>
        <begin position="125"/>
        <end position="149"/>
    </location>
</feature>
<keyword evidence="4" id="KW-1185">Reference proteome</keyword>
<organism evidence="3 4">
    <name type="scientific">Amycolatopsis pigmentata</name>
    <dbReference type="NCBI Taxonomy" id="450801"/>
    <lineage>
        <taxon>Bacteria</taxon>
        <taxon>Bacillati</taxon>
        <taxon>Actinomycetota</taxon>
        <taxon>Actinomycetes</taxon>
        <taxon>Pseudonocardiales</taxon>
        <taxon>Pseudonocardiaceae</taxon>
        <taxon>Amycolatopsis</taxon>
    </lineage>
</organism>
<evidence type="ECO:0000256" key="1">
    <source>
        <dbReference type="SAM" id="MobiDB-lite"/>
    </source>
</evidence>
<feature type="region of interest" description="Disordered" evidence="1">
    <location>
        <begin position="74"/>
        <end position="95"/>
    </location>
</feature>
<evidence type="ECO:0008006" key="5">
    <source>
        <dbReference type="Google" id="ProtNLM"/>
    </source>
</evidence>
<evidence type="ECO:0000313" key="3">
    <source>
        <dbReference type="EMBL" id="MFD2421214.1"/>
    </source>
</evidence>
<keyword evidence="2" id="KW-1133">Transmembrane helix</keyword>
<dbReference type="InterPro" id="IPR039708">
    <property type="entry name" value="MT1774/Rv1733c-like"/>
</dbReference>
<comment type="caution">
    <text evidence="3">The sequence shown here is derived from an EMBL/GenBank/DDBJ whole genome shotgun (WGS) entry which is preliminary data.</text>
</comment>
<dbReference type="RefSeq" id="WP_378269669.1">
    <property type="nucleotide sequence ID" value="NZ_JBHUKR010000021.1"/>
</dbReference>
<dbReference type="Proteomes" id="UP001597417">
    <property type="component" value="Unassembled WGS sequence"/>
</dbReference>
<evidence type="ECO:0000256" key="2">
    <source>
        <dbReference type="SAM" id="Phobius"/>
    </source>
</evidence>
<reference evidence="4" key="1">
    <citation type="journal article" date="2019" name="Int. J. Syst. Evol. Microbiol.">
        <title>The Global Catalogue of Microorganisms (GCM) 10K type strain sequencing project: providing services to taxonomists for standard genome sequencing and annotation.</title>
        <authorList>
            <consortium name="The Broad Institute Genomics Platform"/>
            <consortium name="The Broad Institute Genome Sequencing Center for Infectious Disease"/>
            <person name="Wu L."/>
            <person name="Ma J."/>
        </authorList>
    </citation>
    <scope>NUCLEOTIDE SEQUENCE [LARGE SCALE GENOMIC DNA]</scope>
    <source>
        <strain evidence="4">CGMCC 4.7645</strain>
    </source>
</reference>
<keyword evidence="2" id="KW-0812">Transmembrane</keyword>
<dbReference type="PANTHER" id="PTHR42305:SF1">
    <property type="entry name" value="MEMBRANE PROTEIN RV1733C-RELATED"/>
    <property type="match status" value="1"/>
</dbReference>
<dbReference type="EMBL" id="JBHUKR010000021">
    <property type="protein sequence ID" value="MFD2421214.1"/>
    <property type="molecule type" value="Genomic_DNA"/>
</dbReference>
<keyword evidence="2" id="KW-0472">Membrane</keyword>
<dbReference type="PANTHER" id="PTHR42305">
    <property type="entry name" value="MEMBRANE PROTEIN RV1733C-RELATED"/>
    <property type="match status" value="1"/>
</dbReference>
<gene>
    <name evidence="3" type="ORF">ACFSXZ_33285</name>
</gene>
<evidence type="ECO:0000313" key="4">
    <source>
        <dbReference type="Proteomes" id="UP001597417"/>
    </source>
</evidence>
<protein>
    <recommendedName>
        <fullName evidence="5">Transmembrane protein</fullName>
    </recommendedName>
</protein>
<name>A0ABW5G4D9_9PSEU</name>
<accession>A0ABW5G4D9</accession>
<proteinExistence type="predicted"/>